<keyword evidence="3" id="KW-1185">Reference proteome</keyword>
<reference evidence="2 3" key="1">
    <citation type="journal article" date="2017" name="Genome Biol.">
        <title>New reference genome sequences of hot pepper reveal the massive evolution of plant disease-resistance genes by retroduplication.</title>
        <authorList>
            <person name="Kim S."/>
            <person name="Park J."/>
            <person name="Yeom S.I."/>
            <person name="Kim Y.M."/>
            <person name="Seo E."/>
            <person name="Kim K.T."/>
            <person name="Kim M.S."/>
            <person name="Lee J.M."/>
            <person name="Cheong K."/>
            <person name="Shin H.S."/>
            <person name="Kim S.B."/>
            <person name="Han K."/>
            <person name="Lee J."/>
            <person name="Park M."/>
            <person name="Lee H.A."/>
            <person name="Lee H.Y."/>
            <person name="Lee Y."/>
            <person name="Oh S."/>
            <person name="Lee J.H."/>
            <person name="Choi E."/>
            <person name="Choi E."/>
            <person name="Lee S.E."/>
            <person name="Jeon J."/>
            <person name="Kim H."/>
            <person name="Choi G."/>
            <person name="Song H."/>
            <person name="Lee J."/>
            <person name="Lee S.C."/>
            <person name="Kwon J.K."/>
            <person name="Lee H.Y."/>
            <person name="Koo N."/>
            <person name="Hong Y."/>
            <person name="Kim R.W."/>
            <person name="Kang W.H."/>
            <person name="Huh J.H."/>
            <person name="Kang B.C."/>
            <person name="Yang T.J."/>
            <person name="Lee Y.H."/>
            <person name="Bennetzen J.L."/>
            <person name="Choi D."/>
        </authorList>
    </citation>
    <scope>NUCLEOTIDE SEQUENCE [LARGE SCALE GENOMIC DNA]</scope>
    <source>
        <strain evidence="3">cv. PBC81</strain>
    </source>
</reference>
<dbReference type="OrthoDB" id="1685618at2759"/>
<dbReference type="EMBL" id="MLFT02006150">
    <property type="protein sequence ID" value="PHT24790.1"/>
    <property type="molecule type" value="Genomic_DNA"/>
</dbReference>
<evidence type="ECO:0000313" key="2">
    <source>
        <dbReference type="EMBL" id="PHT24790.1"/>
    </source>
</evidence>
<proteinExistence type="predicted"/>
<organism evidence="2 3">
    <name type="scientific">Capsicum baccatum</name>
    <name type="common">Peruvian pepper</name>
    <dbReference type="NCBI Taxonomy" id="33114"/>
    <lineage>
        <taxon>Eukaryota</taxon>
        <taxon>Viridiplantae</taxon>
        <taxon>Streptophyta</taxon>
        <taxon>Embryophyta</taxon>
        <taxon>Tracheophyta</taxon>
        <taxon>Spermatophyta</taxon>
        <taxon>Magnoliopsida</taxon>
        <taxon>eudicotyledons</taxon>
        <taxon>Gunneridae</taxon>
        <taxon>Pentapetalae</taxon>
        <taxon>asterids</taxon>
        <taxon>lamiids</taxon>
        <taxon>Solanales</taxon>
        <taxon>Solanaceae</taxon>
        <taxon>Solanoideae</taxon>
        <taxon>Capsiceae</taxon>
        <taxon>Capsicum</taxon>
    </lineage>
</organism>
<dbReference type="Proteomes" id="UP000224567">
    <property type="component" value="Unassembled WGS sequence"/>
</dbReference>
<sequence>MFKDSMVHGILQFTPSIAFRNVLHRCESRDIRCRESFSFTEEAQVLPTHAADGARVAGYRFKYSLALSSPGIKQVAFLIDVGVALARPTRGGANGFKVSATVVCKERRTGQIGDDDGPMPTASAASENPDRRSRTTTSHDEARESWDARVAFRFSPRTKCEGRRAIDKT</sequence>
<gene>
    <name evidence="2" type="ORF">CQW23_35540</name>
</gene>
<evidence type="ECO:0000313" key="3">
    <source>
        <dbReference type="Proteomes" id="UP000224567"/>
    </source>
</evidence>
<evidence type="ECO:0000256" key="1">
    <source>
        <dbReference type="SAM" id="MobiDB-lite"/>
    </source>
</evidence>
<protein>
    <submittedName>
        <fullName evidence="2">Uncharacterized protein</fullName>
    </submittedName>
</protein>
<dbReference type="AlphaFoldDB" id="A0A2G2UVM1"/>
<feature type="compositionally biased region" description="Basic and acidic residues" evidence="1">
    <location>
        <begin position="128"/>
        <end position="147"/>
    </location>
</feature>
<accession>A0A2G2UVM1</accession>
<reference evidence="3" key="2">
    <citation type="journal article" date="2017" name="J. Anim. Genet.">
        <title>Multiple reference genome sequences of hot pepper reveal the massive evolution of plant disease resistance genes by retroduplication.</title>
        <authorList>
            <person name="Kim S."/>
            <person name="Park J."/>
            <person name="Yeom S.-I."/>
            <person name="Kim Y.-M."/>
            <person name="Seo E."/>
            <person name="Kim K.-T."/>
            <person name="Kim M.-S."/>
            <person name="Lee J.M."/>
            <person name="Cheong K."/>
            <person name="Shin H.-S."/>
            <person name="Kim S.-B."/>
            <person name="Han K."/>
            <person name="Lee J."/>
            <person name="Park M."/>
            <person name="Lee H.-A."/>
            <person name="Lee H.-Y."/>
            <person name="Lee Y."/>
            <person name="Oh S."/>
            <person name="Lee J.H."/>
            <person name="Choi E."/>
            <person name="Choi E."/>
            <person name="Lee S.E."/>
            <person name="Jeon J."/>
            <person name="Kim H."/>
            <person name="Choi G."/>
            <person name="Song H."/>
            <person name="Lee J."/>
            <person name="Lee S.-C."/>
            <person name="Kwon J.-K."/>
            <person name="Lee H.-Y."/>
            <person name="Koo N."/>
            <person name="Hong Y."/>
            <person name="Kim R.W."/>
            <person name="Kang W.-H."/>
            <person name="Huh J.H."/>
            <person name="Kang B.-C."/>
            <person name="Yang T.-J."/>
            <person name="Lee Y.-H."/>
            <person name="Bennetzen J.L."/>
            <person name="Choi D."/>
        </authorList>
    </citation>
    <scope>NUCLEOTIDE SEQUENCE [LARGE SCALE GENOMIC DNA]</scope>
    <source>
        <strain evidence="3">cv. PBC81</strain>
    </source>
</reference>
<feature type="region of interest" description="Disordered" evidence="1">
    <location>
        <begin position="109"/>
        <end position="148"/>
    </location>
</feature>
<name>A0A2G2UVM1_CAPBA</name>
<comment type="caution">
    <text evidence="2">The sequence shown here is derived from an EMBL/GenBank/DDBJ whole genome shotgun (WGS) entry which is preliminary data.</text>
</comment>